<dbReference type="NCBIfam" id="NF004044">
    <property type="entry name" value="PRK05561.1"/>
    <property type="match status" value="1"/>
</dbReference>
<dbReference type="Gene3D" id="2.120.10.90">
    <property type="entry name" value="DNA gyrase/topoisomerase IV, subunit A, C-terminal"/>
    <property type="match status" value="1"/>
</dbReference>
<keyword evidence="4 8" id="KW-0067">ATP-binding</keyword>
<evidence type="ECO:0000256" key="1">
    <source>
        <dbReference type="ARBA" id="ARBA00000185"/>
    </source>
</evidence>
<dbReference type="GO" id="GO:0034335">
    <property type="term" value="F:DNA negative supercoiling activity"/>
    <property type="evidence" value="ECO:0007669"/>
    <property type="project" value="UniProtKB-ARBA"/>
</dbReference>
<dbReference type="InterPro" id="IPR013758">
    <property type="entry name" value="Topo_IIA_A/C_ab"/>
</dbReference>
<comment type="miscellaneous">
    <text evidence="8">Few gyrases are as efficient as E.coli at forming negative supercoils. Not all organisms have 2 type II topoisomerases; in organisms with a single type II topoisomerase this enzyme also has to decatenate newly replicated chromosomes.</text>
</comment>
<dbReference type="InterPro" id="IPR002205">
    <property type="entry name" value="Topo_IIA_dom_A"/>
</dbReference>
<comment type="function">
    <text evidence="8">A type II topoisomerase that negatively supercoils closed circular double-stranded (ds) DNA in an ATP-dependent manner to modulate DNA topology and maintain chromosomes in an underwound state. Negative supercoiling favors strand separation, and DNA replication, transcription, recombination and repair, all of which involve strand separation. Also able to catalyze the interconversion of other topological isomers of dsDNA rings, including catenanes and knotted rings. Type II topoisomerases break and join 2 DNA strands simultaneously in an ATP-dependent manner.</text>
</comment>
<dbReference type="SUPFAM" id="SSF101904">
    <property type="entry name" value="GyrA/ParC C-terminal domain-like"/>
    <property type="match status" value="1"/>
</dbReference>
<dbReference type="Gene3D" id="3.90.199.10">
    <property type="entry name" value="Topoisomerase II, domain 5"/>
    <property type="match status" value="1"/>
</dbReference>
<dbReference type="InterPro" id="IPR050220">
    <property type="entry name" value="Type_II_DNA_Topoisomerases"/>
</dbReference>
<comment type="catalytic activity">
    <reaction evidence="1 8 9">
        <text>ATP-dependent breakage, passage and rejoining of double-stranded DNA.</text>
        <dbReference type="EC" id="5.6.2.2"/>
    </reaction>
</comment>
<dbReference type="GO" id="GO:0006265">
    <property type="term" value="P:DNA topological change"/>
    <property type="evidence" value="ECO:0007669"/>
    <property type="project" value="UniProtKB-UniRule"/>
</dbReference>
<dbReference type="SUPFAM" id="SSF56719">
    <property type="entry name" value="Type II DNA topoisomerase"/>
    <property type="match status" value="1"/>
</dbReference>
<dbReference type="NCBIfam" id="TIGR01063">
    <property type="entry name" value="gyrA"/>
    <property type="match status" value="1"/>
</dbReference>
<feature type="domain" description="Topo IIA-type catalytic" evidence="10">
    <location>
        <begin position="30"/>
        <end position="518"/>
    </location>
</feature>
<dbReference type="GO" id="GO:0003677">
    <property type="term" value="F:DNA binding"/>
    <property type="evidence" value="ECO:0007669"/>
    <property type="project" value="UniProtKB-UniRule"/>
</dbReference>
<dbReference type="KEGG" id="nef:GP480_03890"/>
<evidence type="ECO:0000256" key="5">
    <source>
        <dbReference type="ARBA" id="ARBA00023029"/>
    </source>
</evidence>
<dbReference type="GO" id="GO:0005694">
    <property type="term" value="C:chromosome"/>
    <property type="evidence" value="ECO:0007669"/>
    <property type="project" value="InterPro"/>
</dbReference>
<evidence type="ECO:0000256" key="7">
    <source>
        <dbReference type="ARBA" id="ARBA00023235"/>
    </source>
</evidence>
<dbReference type="EMBL" id="CP047224">
    <property type="protein sequence ID" value="QHD65530.1"/>
    <property type="molecule type" value="Genomic_DNA"/>
</dbReference>
<dbReference type="Pfam" id="PF03989">
    <property type="entry name" value="DNA_gyraseA_C"/>
    <property type="match status" value="6"/>
</dbReference>
<keyword evidence="7 8" id="KW-0413">Isomerase</keyword>
<keyword evidence="12" id="KW-1185">Reference proteome</keyword>
<evidence type="ECO:0000256" key="9">
    <source>
        <dbReference type="PROSITE-ProRule" id="PRU01384"/>
    </source>
</evidence>
<feature type="active site" description="O-(5'-phospho-DNA)-tyrosine intermediate" evidence="8 9">
    <location>
        <position position="118"/>
    </location>
</feature>
<dbReference type="Proteomes" id="UP000464912">
    <property type="component" value="Chromosome"/>
</dbReference>
<sequence>MSTIIPVNLEQELKSSYLSYAMSVIINRAIPDVRDGLKPVHRRILYSMNELSFYWNKPYRKSARVIGEVIGKYHPHGDSAIYDALVRMAQNFSLLVPLIDGQGNFGSVDGDPAAAMRYTEVRLEYISKFLLDDLYENSVDFRSNYDNSETEPVVLPAKFPNILVNGTAGVAVGMATNVPTHNLSEVIEACKLYLEDNNVTTDELLKVIKGPDFPTGGLIIGEEGIKASFETGRGSIIIRSKTHFEETETRKAIIVDELPYQVNKAKLIENIALLVKEKRLDSISDLRDESNKEGIRVVIELKRGASFEVVLNQLFQMTQLQTSYSTNMMLLDNMKPTLMSLRDILAAFIAHRKEVISRRTEFRLAKAREKANVLVALYVAILNIDEVVRILKSSGDNETAIKALCAKHWAIDEELELLVETISNIKLLNREYKLSTAQSKAILEMKMQRITNTEKGQLVAEIHAEMNIVKECASILGNEAVLINVIVQELNEIKAKYPQARKSVILKNVNAVYAEEDLIEREQVVVTATYSGYIKRVQISNYRVQRRGGKGRIAQNIKSEDQLAQIFVLSTHDEILFFSSKGKVYKLKAYKLPIGEPQSRGRALVNIFDLADDESITSILPLKNSDAENLIFLTAQGKVKRNSMSDFAYVPANGKVAIKLNDNDALISVKTAQNEDCIFISTKDGKCIRFLVEDLRVLKSRSSEGVKAITLGKDDNAISLSILNKRILSPENKAEYMKTKFLERIQNPENHEEQFVLTVTENGYGKITSSYEYRITNRGGVGIINISTSERNGKVVSSFKVTLSNHIMLVTNRGQVIRIEASNIPVLGRNTQGVRLFSIRAEERVASVTEVEEVEEEDSEINENCQNDS</sequence>
<dbReference type="InterPro" id="IPR013757">
    <property type="entry name" value="Topo_IIA_A_a_sf"/>
</dbReference>
<dbReference type="GO" id="GO:0005524">
    <property type="term" value="F:ATP binding"/>
    <property type="evidence" value="ECO:0007669"/>
    <property type="project" value="UniProtKB-UniRule"/>
</dbReference>
<protein>
    <recommendedName>
        <fullName evidence="8">DNA gyrase subunit A</fullName>
        <ecNumber evidence="8">5.6.2.2</ecNumber>
    </recommendedName>
</protein>
<evidence type="ECO:0000256" key="3">
    <source>
        <dbReference type="ARBA" id="ARBA00022741"/>
    </source>
</evidence>
<dbReference type="NCBIfam" id="NF004043">
    <property type="entry name" value="PRK05560.1"/>
    <property type="match status" value="1"/>
</dbReference>
<evidence type="ECO:0000256" key="2">
    <source>
        <dbReference type="ARBA" id="ARBA00008263"/>
    </source>
</evidence>
<dbReference type="FunFam" id="3.30.1360.40:FF:000002">
    <property type="entry name" value="DNA gyrase subunit A"/>
    <property type="match status" value="1"/>
</dbReference>
<dbReference type="Gene3D" id="1.10.268.10">
    <property type="entry name" value="Topoisomerase, domain 3"/>
    <property type="match status" value="1"/>
</dbReference>
<evidence type="ECO:0000256" key="6">
    <source>
        <dbReference type="ARBA" id="ARBA00023125"/>
    </source>
</evidence>
<gene>
    <name evidence="8 11" type="primary">gyrA</name>
    <name evidence="11" type="ORF">GP480_03890</name>
</gene>
<accession>A0A6P1GB52</accession>
<comment type="subunit">
    <text evidence="8">Heterotetramer, composed of two GyrA and two GyrB chains. In the heterotetramer, GyrA contains the active site tyrosine that forms a transient covalent intermediate with DNA, while GyrB binds cofactors and catalyzes ATP hydrolysis.</text>
</comment>
<dbReference type="RefSeq" id="WP_160096015.1">
    <property type="nucleotide sequence ID" value="NZ_CP047224.1"/>
</dbReference>
<evidence type="ECO:0000256" key="4">
    <source>
        <dbReference type="ARBA" id="ARBA00022840"/>
    </source>
</evidence>
<dbReference type="PANTHER" id="PTHR43493:SF5">
    <property type="entry name" value="DNA GYRASE SUBUNIT A, CHLOROPLASTIC_MITOCHONDRIAL"/>
    <property type="match status" value="1"/>
</dbReference>
<reference evidence="11 12" key="1">
    <citation type="journal article" date="2020" name="MBio">
        <title>Erratum for Teymournejad et al., 'Isolation and Molecular Analysis of a Novel Neorickettsia Species That Causes Potomac Horse Fever'.</title>
        <authorList>
            <person name="Teymournejad O."/>
            <person name="Lin M."/>
            <person name="Bekebrede H."/>
            <person name="Kamr A."/>
            <person name="Toribio R.E."/>
            <person name="Arroyo L.G."/>
            <person name="Baird J.D."/>
            <person name="Rikihisa Y."/>
        </authorList>
    </citation>
    <scope>NUCLEOTIDE SEQUENCE [LARGE SCALE GENOMIC DNA]</scope>
    <source>
        <strain evidence="11 12">Fin17</strain>
    </source>
</reference>
<dbReference type="HAMAP" id="MF_01897">
    <property type="entry name" value="GyrA"/>
    <property type="match status" value="1"/>
</dbReference>
<proteinExistence type="inferred from homology"/>
<dbReference type="Gene3D" id="3.30.1360.40">
    <property type="match status" value="1"/>
</dbReference>
<dbReference type="AlphaFoldDB" id="A0A6P1GB52"/>
<dbReference type="Pfam" id="PF00521">
    <property type="entry name" value="DNA_topoisoIV"/>
    <property type="match status" value="1"/>
</dbReference>
<dbReference type="EC" id="5.6.2.2" evidence="8"/>
<dbReference type="InterPro" id="IPR035516">
    <property type="entry name" value="Gyrase/topoIV_suA_C"/>
</dbReference>
<keyword evidence="6 8" id="KW-0238">DNA-binding</keyword>
<feature type="short sequence motif" description="GyrA-box" evidence="8">
    <location>
        <begin position="545"/>
        <end position="551"/>
    </location>
</feature>
<evidence type="ECO:0000259" key="10">
    <source>
        <dbReference type="PROSITE" id="PS52040"/>
    </source>
</evidence>
<dbReference type="PROSITE" id="PS52040">
    <property type="entry name" value="TOPO_IIA"/>
    <property type="match status" value="1"/>
</dbReference>
<dbReference type="FunFam" id="3.90.199.10:FF:000001">
    <property type="entry name" value="DNA gyrase subunit A"/>
    <property type="match status" value="1"/>
</dbReference>
<keyword evidence="8" id="KW-0963">Cytoplasm</keyword>
<dbReference type="GO" id="GO:0005737">
    <property type="term" value="C:cytoplasm"/>
    <property type="evidence" value="ECO:0007669"/>
    <property type="project" value="UniProtKB-SubCell"/>
</dbReference>
<evidence type="ECO:0000256" key="8">
    <source>
        <dbReference type="HAMAP-Rule" id="MF_01897"/>
    </source>
</evidence>
<dbReference type="InterPro" id="IPR005743">
    <property type="entry name" value="GyrA"/>
</dbReference>
<keyword evidence="3 8" id="KW-0547">Nucleotide-binding</keyword>
<dbReference type="InterPro" id="IPR006691">
    <property type="entry name" value="GyrA/parC_rep"/>
</dbReference>
<dbReference type="SMART" id="SM00434">
    <property type="entry name" value="TOP4c"/>
    <property type="match status" value="1"/>
</dbReference>
<dbReference type="InterPro" id="IPR013760">
    <property type="entry name" value="Topo_IIA-like_dom_sf"/>
</dbReference>
<organism evidence="11 12">
    <name type="scientific">Neorickettsia findlayensis</name>
    <dbReference type="NCBI Taxonomy" id="2686014"/>
    <lineage>
        <taxon>Bacteria</taxon>
        <taxon>Pseudomonadati</taxon>
        <taxon>Pseudomonadota</taxon>
        <taxon>Alphaproteobacteria</taxon>
        <taxon>Rickettsiales</taxon>
        <taxon>Anaplasmataceae</taxon>
        <taxon>Neorickettsia</taxon>
    </lineage>
</organism>
<comment type="similarity">
    <text evidence="2 8">Belongs to the type II topoisomerase GyrA/ParC subunit family.</text>
</comment>
<comment type="subcellular location">
    <subcellularLocation>
        <location evidence="8">Cytoplasm</location>
    </subcellularLocation>
</comment>
<name>A0A6P1GB52_9RICK</name>
<dbReference type="GO" id="GO:0009330">
    <property type="term" value="C:DNA topoisomerase type II (double strand cut, ATP-hydrolyzing) complex"/>
    <property type="evidence" value="ECO:0007669"/>
    <property type="project" value="TreeGrafter"/>
</dbReference>
<dbReference type="GO" id="GO:0006261">
    <property type="term" value="P:DNA-templated DNA replication"/>
    <property type="evidence" value="ECO:0007669"/>
    <property type="project" value="UniProtKB-UniRule"/>
</dbReference>
<dbReference type="PANTHER" id="PTHR43493">
    <property type="entry name" value="DNA GYRASE/TOPOISOMERASE SUBUNIT A"/>
    <property type="match status" value="1"/>
</dbReference>
<evidence type="ECO:0000313" key="12">
    <source>
        <dbReference type="Proteomes" id="UP000464912"/>
    </source>
</evidence>
<dbReference type="CDD" id="cd00187">
    <property type="entry name" value="TOP4c"/>
    <property type="match status" value="1"/>
</dbReference>
<reference evidence="11 12" key="2">
    <citation type="journal article" date="2020" name="MBio">
        <title>Isolation and Molecular Analysis of a Novel Neorickettsia Species That Causes Potomac Horse Fever.</title>
        <authorList>
            <person name="Teymournejad O."/>
            <person name="Lin M."/>
            <person name="Bekebrede H."/>
            <person name="Kamr A."/>
            <person name="Toribio R.E."/>
            <person name="Arroyo L.G."/>
            <person name="Baird J.D."/>
            <person name="Rikihisa Y."/>
        </authorList>
    </citation>
    <scope>NUCLEOTIDE SEQUENCE [LARGE SCALE GENOMIC DNA]</scope>
    <source>
        <strain evidence="11 12">Fin17</strain>
    </source>
</reference>
<evidence type="ECO:0000313" key="11">
    <source>
        <dbReference type="EMBL" id="QHD65530.1"/>
    </source>
</evidence>
<keyword evidence="5 8" id="KW-0799">Topoisomerase</keyword>